<protein>
    <submittedName>
        <fullName evidence="9">FUSC family protein</fullName>
    </submittedName>
</protein>
<dbReference type="PANTHER" id="PTHR30509">
    <property type="entry name" value="P-HYDROXYBENZOIC ACID EFFLUX PUMP SUBUNIT-RELATED"/>
    <property type="match status" value="1"/>
</dbReference>
<keyword evidence="5 7" id="KW-0472">Membrane</keyword>
<feature type="domain" description="Integral membrane bound transporter" evidence="8">
    <location>
        <begin position="380"/>
        <end position="505"/>
    </location>
</feature>
<feature type="transmembrane region" description="Helical" evidence="7">
    <location>
        <begin position="461"/>
        <end position="481"/>
    </location>
</feature>
<organism evidence="9 10">
    <name type="scientific">Alicyclobacillus acidoterrestris (strain ATCC 49025 / DSM 3922 / CIP 106132 / NCIMB 13137 / GD3B)</name>
    <dbReference type="NCBI Taxonomy" id="1356854"/>
    <lineage>
        <taxon>Bacteria</taxon>
        <taxon>Bacillati</taxon>
        <taxon>Bacillota</taxon>
        <taxon>Bacilli</taxon>
        <taxon>Bacillales</taxon>
        <taxon>Alicyclobacillaceae</taxon>
        <taxon>Alicyclobacillus</taxon>
    </lineage>
</organism>
<gene>
    <name evidence="9" type="ORF">K1I37_09915</name>
</gene>
<sequence>MKRQNKQVVGAQAPIETDARLKITPSWEIPPAPTHPGLRGAFQVRPIPYPWRRATRAAISMGLTLIAGSLIGNMSLAMVTSMGAFTAIYAGNEPYAQRAVKCAMVAVGLALAIGLGTALAGSVLGIAVALCIVSAGATFLCGAWRVPVPSAYFFILVGAVGTGMPIAPHTALLRAGCVLLGGAIAWVVSMAGWLVNPHGPESRAVAGAYRALANFLSAVGTVSHDSARHQATVALQNAQVAVTSGELQWRKTAQAYRLYLLTQKANIIFLCGVQLAAEKKPICQGLADAVRNLGASVSNMDLAGRIRIPSPTCDTEVRRHLARHLEECVHIAGHLTQVPETWKAEVQRNPSLLDDIRVAWSRASLVRPATLRIGVAVLVSVFVAWVLGDPRPYWVPLTCASVLQGATVLASVHRTLQRALGTTVGILIAGGILWLRPTIALAVVAIVALQLIVELLVGRNYGAAVVFITPLPILLIELGQWGVSPVSVIEARFFDTVVGCVIGLWASLTLWRRAASTRVRPAVARVIRAIRDVLRTADEDPHIPLTEQRASRRSLESALVHLRMVHDQAVNEYPRQNAELEKLWPVVVSAQRLGYLVLSMNVSRQPMEALASSTVDTVLSRLAQMAETGSEHEIRLPETLFEHPTWTEQVHVMCEGLLAAANRH</sequence>
<dbReference type="Proteomes" id="UP000829401">
    <property type="component" value="Chromosome"/>
</dbReference>
<feature type="transmembrane region" description="Helical" evidence="7">
    <location>
        <begin position="369"/>
        <end position="387"/>
    </location>
</feature>
<evidence type="ECO:0000256" key="7">
    <source>
        <dbReference type="SAM" id="Phobius"/>
    </source>
</evidence>
<evidence type="ECO:0000256" key="4">
    <source>
        <dbReference type="ARBA" id="ARBA00022989"/>
    </source>
</evidence>
<keyword evidence="2" id="KW-1003">Cell membrane</keyword>
<feature type="transmembrane region" description="Helical" evidence="7">
    <location>
        <begin position="57"/>
        <end position="90"/>
    </location>
</feature>
<evidence type="ECO:0000313" key="9">
    <source>
        <dbReference type="EMBL" id="UNO50691.1"/>
    </source>
</evidence>
<dbReference type="Pfam" id="PF13515">
    <property type="entry name" value="FUSC_2"/>
    <property type="match status" value="1"/>
</dbReference>
<feature type="transmembrane region" description="Helical" evidence="7">
    <location>
        <begin position="493"/>
        <end position="511"/>
    </location>
</feature>
<keyword evidence="10" id="KW-1185">Reference proteome</keyword>
<keyword evidence="4 7" id="KW-1133">Transmembrane helix</keyword>
<dbReference type="GO" id="GO:0005886">
    <property type="term" value="C:plasma membrane"/>
    <property type="evidence" value="ECO:0007669"/>
    <property type="project" value="UniProtKB-SubCell"/>
</dbReference>
<dbReference type="PANTHER" id="PTHR30509:SF9">
    <property type="entry name" value="MULTIDRUG RESISTANCE PROTEIN MDTO"/>
    <property type="match status" value="1"/>
</dbReference>
<evidence type="ECO:0000256" key="1">
    <source>
        <dbReference type="ARBA" id="ARBA00004651"/>
    </source>
</evidence>
<accession>A0A9E7CZY2</accession>
<feature type="transmembrane region" description="Helical" evidence="7">
    <location>
        <begin position="173"/>
        <end position="195"/>
    </location>
</feature>
<evidence type="ECO:0000256" key="3">
    <source>
        <dbReference type="ARBA" id="ARBA00022692"/>
    </source>
</evidence>
<comment type="similarity">
    <text evidence="6">Belongs to the YccS/YhfK family.</text>
</comment>
<feature type="transmembrane region" description="Helical" evidence="7">
    <location>
        <begin position="424"/>
        <end position="449"/>
    </location>
</feature>
<dbReference type="OrthoDB" id="581879at2"/>
<feature type="transmembrane region" description="Helical" evidence="7">
    <location>
        <begin position="151"/>
        <end position="167"/>
    </location>
</feature>
<dbReference type="KEGG" id="aaco:K1I37_09915"/>
<keyword evidence="3 7" id="KW-0812">Transmembrane</keyword>
<dbReference type="RefSeq" id="WP_161624352.1">
    <property type="nucleotide sequence ID" value="NZ_AURB01000129.1"/>
</dbReference>
<evidence type="ECO:0000256" key="6">
    <source>
        <dbReference type="ARBA" id="ARBA00043993"/>
    </source>
</evidence>
<reference evidence="10" key="1">
    <citation type="journal article" date="2022" name="G3 (Bethesda)">
        <title>Unveiling the complete genome sequence of Alicyclobacillus acidoterrestris DSM 3922T, a taint-producing strain.</title>
        <authorList>
            <person name="Leonardo I.C."/>
            <person name="Barreto Crespo M.T."/>
            <person name="Gaspar F.B."/>
        </authorList>
    </citation>
    <scope>NUCLEOTIDE SEQUENCE [LARGE SCALE GENOMIC DNA]</scope>
    <source>
        <strain evidence="10">DSM 3922</strain>
    </source>
</reference>
<evidence type="ECO:0000256" key="5">
    <source>
        <dbReference type="ARBA" id="ARBA00023136"/>
    </source>
</evidence>
<dbReference type="InterPro" id="IPR049453">
    <property type="entry name" value="Memb_transporter_dom"/>
</dbReference>
<evidence type="ECO:0000259" key="8">
    <source>
        <dbReference type="Pfam" id="PF13515"/>
    </source>
</evidence>
<proteinExistence type="inferred from homology"/>
<evidence type="ECO:0000256" key="2">
    <source>
        <dbReference type="ARBA" id="ARBA00022475"/>
    </source>
</evidence>
<dbReference type="EMBL" id="CP080467">
    <property type="protein sequence ID" value="UNO50691.1"/>
    <property type="molecule type" value="Genomic_DNA"/>
</dbReference>
<comment type="subcellular location">
    <subcellularLocation>
        <location evidence="1">Cell membrane</location>
        <topology evidence="1">Multi-pass membrane protein</topology>
    </subcellularLocation>
</comment>
<dbReference type="AlphaFoldDB" id="A0A9E7CZY2"/>
<evidence type="ECO:0000313" key="10">
    <source>
        <dbReference type="Proteomes" id="UP000829401"/>
    </source>
</evidence>
<name>A0A9E7CZY2_ALIAG</name>